<gene>
    <name evidence="4" type="primary">aroD</name>
    <name evidence="5" type="ORF">SAMN04488579_10441</name>
</gene>
<comment type="pathway">
    <text evidence="4">Metabolic intermediate biosynthesis; chorismate biosynthesis; chorismate from D-erythrose 4-phosphate and phosphoenolpyruvate: step 3/7.</text>
</comment>
<dbReference type="PANTHER" id="PTHR43699">
    <property type="entry name" value="3-DEHYDROQUINATE DEHYDRATASE"/>
    <property type="match status" value="1"/>
</dbReference>
<feature type="binding site" evidence="4">
    <location>
        <position position="75"/>
    </location>
    <ligand>
        <name>3-dehydroquinate</name>
        <dbReference type="ChEBI" id="CHEBI:32364"/>
    </ligand>
</feature>
<evidence type="ECO:0000256" key="4">
    <source>
        <dbReference type="HAMAP-Rule" id="MF_00214"/>
    </source>
</evidence>
<dbReference type="InterPro" id="IPR013785">
    <property type="entry name" value="Aldolase_TIM"/>
</dbReference>
<keyword evidence="4" id="KW-0057">Aromatic amino acid biosynthesis</keyword>
<evidence type="ECO:0000256" key="1">
    <source>
        <dbReference type="ARBA" id="ARBA00001864"/>
    </source>
</evidence>
<comment type="subunit">
    <text evidence="4">Homodimer.</text>
</comment>
<dbReference type="HAMAP" id="MF_00214">
    <property type="entry name" value="AroD"/>
    <property type="match status" value="1"/>
</dbReference>
<dbReference type="CDD" id="cd00502">
    <property type="entry name" value="DHQase_I"/>
    <property type="match status" value="1"/>
</dbReference>
<dbReference type="EC" id="4.2.1.10" evidence="4"/>
<dbReference type="GO" id="GO:0008652">
    <property type="term" value="P:amino acid biosynthetic process"/>
    <property type="evidence" value="ECO:0007669"/>
    <property type="project" value="UniProtKB-KW"/>
</dbReference>
<name>A0A1H3D021_EUBBA</name>
<reference evidence="6" key="1">
    <citation type="submission" date="2016-10" db="EMBL/GenBank/DDBJ databases">
        <authorList>
            <person name="Varghese N."/>
            <person name="Submissions S."/>
        </authorList>
    </citation>
    <scope>NUCLEOTIDE SEQUENCE [LARGE SCALE GENOMIC DNA]</scope>
    <source>
        <strain evidence="6">VPI 5359</strain>
    </source>
</reference>
<keyword evidence="2 4" id="KW-0456">Lyase</keyword>
<evidence type="ECO:0000256" key="3">
    <source>
        <dbReference type="ARBA" id="ARBA00023270"/>
    </source>
</evidence>
<sequence length="245" mass="26691">MMKVIKKDTFALCVPITPRNAEELMEQVQVAIAAEPDFIEWRRDYFEPITLNEEQELLSKIKGMRGGVGLIYTYRSPLEGGVTQVDEAHRLACILACIACDGADYIDVELDSSAAFKAGVKKALVEKEGGLILSRHHFDECVSEEAIEAIFSDMVQDGADILKLAMMPKTQKDVRQAIAAIIRGGAFHDAPIISILMGAMGGITRIFPDYTGGSLSFATVVDSTAPGQLSVSEVRSMRKSMGINM</sequence>
<keyword evidence="6" id="KW-1185">Reference proteome</keyword>
<feature type="active site" description="Proton donor/acceptor" evidence="4">
    <location>
        <position position="136"/>
    </location>
</feature>
<dbReference type="NCBIfam" id="TIGR01093">
    <property type="entry name" value="aroD"/>
    <property type="match status" value="1"/>
</dbReference>
<dbReference type="OrthoDB" id="9813659at2"/>
<dbReference type="STRING" id="1528.SAMN04488579_10441"/>
<dbReference type="Gene3D" id="3.20.20.70">
    <property type="entry name" value="Aldolase class I"/>
    <property type="match status" value="1"/>
</dbReference>
<feature type="binding site" evidence="4">
    <location>
        <position position="205"/>
    </location>
    <ligand>
        <name>3-dehydroquinate</name>
        <dbReference type="ChEBI" id="CHEBI:32364"/>
    </ligand>
</feature>
<feature type="binding site" evidence="4">
    <location>
        <position position="228"/>
    </location>
    <ligand>
        <name>3-dehydroquinate</name>
        <dbReference type="ChEBI" id="CHEBI:32364"/>
    </ligand>
</feature>
<dbReference type="InterPro" id="IPR050146">
    <property type="entry name" value="Type-I_3-dehydroquinase"/>
</dbReference>
<feature type="binding site" evidence="4">
    <location>
        <position position="224"/>
    </location>
    <ligand>
        <name>3-dehydroquinate</name>
        <dbReference type="ChEBI" id="CHEBI:32364"/>
    </ligand>
</feature>
<evidence type="ECO:0000313" key="5">
    <source>
        <dbReference type="EMBL" id="SDX59757.1"/>
    </source>
</evidence>
<evidence type="ECO:0000313" key="6">
    <source>
        <dbReference type="Proteomes" id="UP000199652"/>
    </source>
</evidence>
<dbReference type="GO" id="GO:0009423">
    <property type="term" value="P:chorismate biosynthetic process"/>
    <property type="evidence" value="ECO:0007669"/>
    <property type="project" value="UniProtKB-UniRule"/>
</dbReference>
<protein>
    <recommendedName>
        <fullName evidence="4">3-dehydroquinate dehydratase</fullName>
        <shortName evidence="4">3-dehydroquinase</shortName>
        <ecNumber evidence="4">4.2.1.10</ecNumber>
    </recommendedName>
    <alternativeName>
        <fullName evidence="4">Type I DHQase</fullName>
    </alternativeName>
    <alternativeName>
        <fullName evidence="4">Type I dehydroquinase</fullName>
        <shortName evidence="4">DHQ1</shortName>
    </alternativeName>
</protein>
<dbReference type="AlphaFoldDB" id="A0A1H3D021"/>
<proteinExistence type="inferred from homology"/>
<keyword evidence="3 4" id="KW-0704">Schiff base</keyword>
<feature type="active site" description="Schiff-base intermediate with substrate" evidence="4">
    <location>
        <position position="163"/>
    </location>
</feature>
<dbReference type="GO" id="GO:0046279">
    <property type="term" value="P:3,4-dihydroxybenzoate biosynthetic process"/>
    <property type="evidence" value="ECO:0007669"/>
    <property type="project" value="TreeGrafter"/>
</dbReference>
<dbReference type="EMBL" id="FNOU01000004">
    <property type="protein sequence ID" value="SDX59757.1"/>
    <property type="molecule type" value="Genomic_DNA"/>
</dbReference>
<feature type="binding site" evidence="4">
    <location>
        <begin position="40"/>
        <end position="42"/>
    </location>
    <ligand>
        <name>3-dehydroquinate</name>
        <dbReference type="ChEBI" id="CHEBI:32364"/>
    </ligand>
</feature>
<comment type="function">
    <text evidence="4">Involved in the third step of the chorismate pathway, which leads to the biosynthesis of aromatic amino acids. Catalyzes the cis-dehydration of 3-dehydroquinate (DHQ) and introduces the first double bond of the aromatic ring to yield 3-dehydroshikimate.</text>
</comment>
<dbReference type="UniPathway" id="UPA00053">
    <property type="reaction ID" value="UER00086"/>
</dbReference>
<comment type="caution">
    <text evidence="4">Lacks conserved residue(s) required for the propagation of feature annotation.</text>
</comment>
<dbReference type="PANTHER" id="PTHR43699:SF1">
    <property type="entry name" value="3-DEHYDROQUINATE DEHYDRATASE"/>
    <property type="match status" value="1"/>
</dbReference>
<dbReference type="Proteomes" id="UP000199652">
    <property type="component" value="Unassembled WGS sequence"/>
</dbReference>
<dbReference type="GO" id="GO:0009073">
    <property type="term" value="P:aromatic amino acid family biosynthetic process"/>
    <property type="evidence" value="ECO:0007669"/>
    <property type="project" value="UniProtKB-KW"/>
</dbReference>
<accession>A0A1H3D021</accession>
<evidence type="ECO:0000256" key="2">
    <source>
        <dbReference type="ARBA" id="ARBA00023239"/>
    </source>
</evidence>
<dbReference type="SUPFAM" id="SSF51569">
    <property type="entry name" value="Aldolase"/>
    <property type="match status" value="1"/>
</dbReference>
<organism evidence="5 6">
    <name type="scientific">Eubacterium barkeri</name>
    <name type="common">Clostridium barkeri</name>
    <dbReference type="NCBI Taxonomy" id="1528"/>
    <lineage>
        <taxon>Bacteria</taxon>
        <taxon>Bacillati</taxon>
        <taxon>Bacillota</taxon>
        <taxon>Clostridia</taxon>
        <taxon>Eubacteriales</taxon>
        <taxon>Eubacteriaceae</taxon>
        <taxon>Eubacterium</taxon>
    </lineage>
</organism>
<dbReference type="Pfam" id="PF01487">
    <property type="entry name" value="DHquinase_I"/>
    <property type="match status" value="1"/>
</dbReference>
<comment type="catalytic activity">
    <reaction evidence="1 4">
        <text>3-dehydroquinate = 3-dehydroshikimate + H2O</text>
        <dbReference type="Rhea" id="RHEA:21096"/>
        <dbReference type="ChEBI" id="CHEBI:15377"/>
        <dbReference type="ChEBI" id="CHEBI:16630"/>
        <dbReference type="ChEBI" id="CHEBI:32364"/>
        <dbReference type="EC" id="4.2.1.10"/>
    </reaction>
</comment>
<keyword evidence="4" id="KW-0028">Amino-acid biosynthesis</keyword>
<dbReference type="GO" id="GO:0003855">
    <property type="term" value="F:3-dehydroquinate dehydratase activity"/>
    <property type="evidence" value="ECO:0007669"/>
    <property type="project" value="UniProtKB-UniRule"/>
</dbReference>
<comment type="similarity">
    <text evidence="4">Belongs to the type-I 3-dehydroquinase family.</text>
</comment>
<dbReference type="InterPro" id="IPR001381">
    <property type="entry name" value="DHquinase_I"/>
</dbReference>